<proteinExistence type="predicted"/>
<keyword evidence="2" id="KW-1185">Reference proteome</keyword>
<protein>
    <submittedName>
        <fullName evidence="1">Uncharacterized protein</fullName>
    </submittedName>
</protein>
<organism evidence="1 2">
    <name type="scientific">Eumeta variegata</name>
    <name type="common">Bagworm moth</name>
    <name type="synonym">Eumeta japonica</name>
    <dbReference type="NCBI Taxonomy" id="151549"/>
    <lineage>
        <taxon>Eukaryota</taxon>
        <taxon>Metazoa</taxon>
        <taxon>Ecdysozoa</taxon>
        <taxon>Arthropoda</taxon>
        <taxon>Hexapoda</taxon>
        <taxon>Insecta</taxon>
        <taxon>Pterygota</taxon>
        <taxon>Neoptera</taxon>
        <taxon>Endopterygota</taxon>
        <taxon>Lepidoptera</taxon>
        <taxon>Glossata</taxon>
        <taxon>Ditrysia</taxon>
        <taxon>Tineoidea</taxon>
        <taxon>Psychidae</taxon>
        <taxon>Oiketicinae</taxon>
        <taxon>Eumeta</taxon>
    </lineage>
</organism>
<evidence type="ECO:0000313" key="1">
    <source>
        <dbReference type="EMBL" id="GBP16155.1"/>
    </source>
</evidence>
<gene>
    <name evidence="1" type="ORF">EVAR_9874_1</name>
</gene>
<dbReference type="EMBL" id="BGZK01000077">
    <property type="protein sequence ID" value="GBP16155.1"/>
    <property type="molecule type" value="Genomic_DNA"/>
</dbReference>
<dbReference type="Proteomes" id="UP000299102">
    <property type="component" value="Unassembled WGS sequence"/>
</dbReference>
<name>A0A4C1TQ98_EUMVA</name>
<reference evidence="1 2" key="1">
    <citation type="journal article" date="2019" name="Commun. Biol.">
        <title>The bagworm genome reveals a unique fibroin gene that provides high tensile strength.</title>
        <authorList>
            <person name="Kono N."/>
            <person name="Nakamura H."/>
            <person name="Ohtoshi R."/>
            <person name="Tomita M."/>
            <person name="Numata K."/>
            <person name="Arakawa K."/>
        </authorList>
    </citation>
    <scope>NUCLEOTIDE SEQUENCE [LARGE SCALE GENOMIC DNA]</scope>
</reference>
<comment type="caution">
    <text evidence="1">The sequence shown here is derived from an EMBL/GenBank/DDBJ whole genome shotgun (WGS) entry which is preliminary data.</text>
</comment>
<accession>A0A4C1TQ98</accession>
<dbReference type="AlphaFoldDB" id="A0A4C1TQ98"/>
<evidence type="ECO:0000313" key="2">
    <source>
        <dbReference type="Proteomes" id="UP000299102"/>
    </source>
</evidence>
<sequence length="134" mass="15114">MRYRRCSERNAVFLIHEFIPHGGNVIDVSYVEVGQQAYFCIEAAIEALWSNDKFDPHDLDVGGAMGVVGLFSFWTTFECLRWDTDDGRPVSIIFSWGKGDVDWFQGLFGAAVKQVSLLRLDGTGDLRGRLGYQD</sequence>